<protein>
    <recommendedName>
        <fullName evidence="9">PHD-type domain-containing protein</fullName>
    </recommendedName>
</protein>
<evidence type="ECO:0000313" key="8">
    <source>
        <dbReference type="Proteomes" id="UP001227230"/>
    </source>
</evidence>
<feature type="domain" description="PHD-type" evidence="5">
    <location>
        <begin position="175"/>
        <end position="225"/>
    </location>
</feature>
<name>A0ABY9BQL9_VITVI</name>
<dbReference type="PROSITE" id="PS01359">
    <property type="entry name" value="ZF_PHD_1"/>
    <property type="match status" value="1"/>
</dbReference>
<dbReference type="InterPro" id="IPR013083">
    <property type="entry name" value="Znf_RING/FYVE/PHD"/>
</dbReference>
<sequence>MPAAETRKCSTKYDDYGCEPVVASSAYATSGPNPLCKRRRLQKNSVVILSVEAETNEGPISTYERGTPDLEIDNLSILNCDLCSPIKCTKSLEAISSLEPVPVSNEHRRIWSNSEIVVSAISKTDFSDATQCPSSDVSDLDSSSEDHSVKHACISTLRSQELLEVLGISGNSNSSQPCKLCGHSENILNMLICDNCEEAFHATCCYPRIKMMPIDEWFCHNCSKLKSKVSLEATFLKSHCISLERATSKFDLGPIASMLKHPEKHISRVRIGKAFQAEVPDWSGPISNGINSVDEAVEMDPPETISLHLNTNKCSKLNIMANWLQCREVLHDGSRKWFRGTICGKWRRAPLFEIQTDDWDCSCSVRWDPTHSDCAVPQELGTDQVLAHLKSLELLKPRLAVRRGMT</sequence>
<feature type="domain" description="CW-type" evidence="6">
    <location>
        <begin position="317"/>
        <end position="382"/>
    </location>
</feature>
<dbReference type="InterPro" id="IPR019786">
    <property type="entry name" value="Zinc_finger_PHD-type_CS"/>
</dbReference>
<dbReference type="Gene3D" id="3.30.40.100">
    <property type="match status" value="1"/>
</dbReference>
<keyword evidence="3" id="KW-0862">Zinc</keyword>
<organism evidence="7 8">
    <name type="scientific">Vitis vinifera</name>
    <name type="common">Grape</name>
    <dbReference type="NCBI Taxonomy" id="29760"/>
    <lineage>
        <taxon>Eukaryota</taxon>
        <taxon>Viridiplantae</taxon>
        <taxon>Streptophyta</taxon>
        <taxon>Embryophyta</taxon>
        <taxon>Tracheophyta</taxon>
        <taxon>Spermatophyta</taxon>
        <taxon>Magnoliopsida</taxon>
        <taxon>eudicotyledons</taxon>
        <taxon>Gunneridae</taxon>
        <taxon>Pentapetalae</taxon>
        <taxon>rosids</taxon>
        <taxon>Vitales</taxon>
        <taxon>Vitaceae</taxon>
        <taxon>Viteae</taxon>
        <taxon>Vitis</taxon>
    </lineage>
</organism>
<keyword evidence="2 4" id="KW-0863">Zinc-finger</keyword>
<proteinExistence type="predicted"/>
<dbReference type="PANTHER" id="PTHR46510">
    <property type="entry name" value="BROMODOMAIN ADJACENT TO ZINC FINGER DOMAIN PROTEIN 1A"/>
    <property type="match status" value="1"/>
</dbReference>
<gene>
    <name evidence="7" type="ORF">VitviT2T_004570</name>
</gene>
<dbReference type="InterPro" id="IPR047171">
    <property type="entry name" value="BAZ1A"/>
</dbReference>
<evidence type="ECO:0000313" key="7">
    <source>
        <dbReference type="EMBL" id="WJZ85000.1"/>
    </source>
</evidence>
<evidence type="ECO:0008006" key="9">
    <source>
        <dbReference type="Google" id="ProtNLM"/>
    </source>
</evidence>
<dbReference type="PROSITE" id="PS51050">
    <property type="entry name" value="ZF_CW"/>
    <property type="match status" value="1"/>
</dbReference>
<evidence type="ECO:0000256" key="1">
    <source>
        <dbReference type="ARBA" id="ARBA00022723"/>
    </source>
</evidence>
<dbReference type="SUPFAM" id="SSF57903">
    <property type="entry name" value="FYVE/PHD zinc finger"/>
    <property type="match status" value="1"/>
</dbReference>
<dbReference type="InterPro" id="IPR019787">
    <property type="entry name" value="Znf_PHD-finger"/>
</dbReference>
<dbReference type="Pfam" id="PF00628">
    <property type="entry name" value="PHD"/>
    <property type="match status" value="1"/>
</dbReference>
<dbReference type="InterPro" id="IPR011124">
    <property type="entry name" value="Znf_CW"/>
</dbReference>
<dbReference type="InterPro" id="IPR001965">
    <property type="entry name" value="Znf_PHD"/>
</dbReference>
<dbReference type="SMART" id="SM00249">
    <property type="entry name" value="PHD"/>
    <property type="match status" value="1"/>
</dbReference>
<dbReference type="Gene3D" id="3.30.40.10">
    <property type="entry name" value="Zinc/RING finger domain, C3HC4 (zinc finger)"/>
    <property type="match status" value="1"/>
</dbReference>
<dbReference type="EMBL" id="CP126651">
    <property type="protein sequence ID" value="WJZ85000.1"/>
    <property type="molecule type" value="Genomic_DNA"/>
</dbReference>
<evidence type="ECO:0000256" key="3">
    <source>
        <dbReference type="ARBA" id="ARBA00022833"/>
    </source>
</evidence>
<evidence type="ECO:0000259" key="6">
    <source>
        <dbReference type="PROSITE" id="PS51050"/>
    </source>
</evidence>
<dbReference type="PANTHER" id="PTHR46510:SF1">
    <property type="entry name" value="BROMODOMAIN ADJACENT TO ZINC FINGER DOMAIN PROTEIN 1A"/>
    <property type="match status" value="1"/>
</dbReference>
<keyword evidence="8" id="KW-1185">Reference proteome</keyword>
<evidence type="ECO:0000259" key="5">
    <source>
        <dbReference type="PROSITE" id="PS50016"/>
    </source>
</evidence>
<dbReference type="InterPro" id="IPR011011">
    <property type="entry name" value="Znf_FYVE_PHD"/>
</dbReference>
<reference evidence="7 8" key="1">
    <citation type="journal article" date="2023" name="Hortic Res">
        <title>The complete reference genome for grapevine (Vitis vinifera L.) genetics and breeding.</title>
        <authorList>
            <person name="Shi X."/>
            <person name="Cao S."/>
            <person name="Wang X."/>
            <person name="Huang S."/>
            <person name="Wang Y."/>
            <person name="Liu Z."/>
            <person name="Liu W."/>
            <person name="Leng X."/>
            <person name="Peng Y."/>
            <person name="Wang N."/>
            <person name="Wang Y."/>
            <person name="Ma Z."/>
            <person name="Xu X."/>
            <person name="Zhang F."/>
            <person name="Xue H."/>
            <person name="Zhong H."/>
            <person name="Wang Y."/>
            <person name="Zhang K."/>
            <person name="Velt A."/>
            <person name="Avia K."/>
            <person name="Holtgrawe D."/>
            <person name="Grimplet J."/>
            <person name="Matus J.T."/>
            <person name="Ware D."/>
            <person name="Wu X."/>
            <person name="Wang H."/>
            <person name="Liu C."/>
            <person name="Fang Y."/>
            <person name="Rustenholz C."/>
            <person name="Cheng Z."/>
            <person name="Xiao H."/>
            <person name="Zhou Y."/>
        </authorList>
    </citation>
    <scope>NUCLEOTIDE SEQUENCE [LARGE SCALE GENOMIC DNA]</scope>
    <source>
        <strain evidence="8">cv. Pinot noir / PN40024</strain>
        <tissue evidence="7">Leaf</tissue>
    </source>
</reference>
<evidence type="ECO:0000256" key="4">
    <source>
        <dbReference type="PROSITE-ProRule" id="PRU00146"/>
    </source>
</evidence>
<accession>A0ABY9BQL9</accession>
<dbReference type="PROSITE" id="PS50016">
    <property type="entry name" value="ZF_PHD_2"/>
    <property type="match status" value="1"/>
</dbReference>
<keyword evidence="1" id="KW-0479">Metal-binding</keyword>
<dbReference type="Proteomes" id="UP001227230">
    <property type="component" value="Chromosome 4"/>
</dbReference>
<evidence type="ECO:0000256" key="2">
    <source>
        <dbReference type="ARBA" id="ARBA00022771"/>
    </source>
</evidence>